<proteinExistence type="predicted"/>
<evidence type="ECO:0000313" key="2">
    <source>
        <dbReference type="Proteomes" id="UP001489719"/>
    </source>
</evidence>
<dbReference type="EMBL" id="MU970034">
    <property type="protein sequence ID" value="KAK9326426.1"/>
    <property type="molecule type" value="Genomic_DNA"/>
</dbReference>
<accession>A0ACC3TZI6</accession>
<organism evidence="1 2">
    <name type="scientific">Lipomyces orientalis</name>
    <dbReference type="NCBI Taxonomy" id="1233043"/>
    <lineage>
        <taxon>Eukaryota</taxon>
        <taxon>Fungi</taxon>
        <taxon>Dikarya</taxon>
        <taxon>Ascomycota</taxon>
        <taxon>Saccharomycotina</taxon>
        <taxon>Lipomycetes</taxon>
        <taxon>Lipomycetales</taxon>
        <taxon>Lipomycetaceae</taxon>
        <taxon>Lipomyces</taxon>
    </lineage>
</organism>
<reference evidence="2" key="1">
    <citation type="journal article" date="2024" name="Front. Bioeng. Biotechnol.">
        <title>Genome-scale model development and genomic sequencing of the oleaginous clade Lipomyces.</title>
        <authorList>
            <person name="Czajka J.J."/>
            <person name="Han Y."/>
            <person name="Kim J."/>
            <person name="Mondo S.J."/>
            <person name="Hofstad B.A."/>
            <person name="Robles A."/>
            <person name="Haridas S."/>
            <person name="Riley R."/>
            <person name="LaButti K."/>
            <person name="Pangilinan J."/>
            <person name="Andreopoulos W."/>
            <person name="Lipzen A."/>
            <person name="Yan J."/>
            <person name="Wang M."/>
            <person name="Ng V."/>
            <person name="Grigoriev I.V."/>
            <person name="Spatafora J.W."/>
            <person name="Magnuson J.K."/>
            <person name="Baker S.E."/>
            <person name="Pomraning K.R."/>
        </authorList>
    </citation>
    <scope>NUCLEOTIDE SEQUENCE [LARGE SCALE GENOMIC DNA]</scope>
    <source>
        <strain evidence="2">CBS 10300</strain>
    </source>
</reference>
<evidence type="ECO:0000313" key="1">
    <source>
        <dbReference type="EMBL" id="KAK9326426.1"/>
    </source>
</evidence>
<protein>
    <submittedName>
        <fullName evidence="1">DHS-like NAD/FAD-binding domain-containing protein</fullName>
    </submittedName>
</protein>
<keyword evidence="2" id="KW-1185">Reference proteome</keyword>
<gene>
    <name evidence="1" type="ORF">V1517DRAFT_311755</name>
</gene>
<sequence length="368" mass="40551">MAKFKFPTTSGPPDLSTMATYLTSGAVRNVVIMVGAGISTAAGIPDFRSPKTGLYHNLSRLNLPYAEAVFDIDYFRKRPDAFYMLAHELYPGKFRPTVFHSFVKVLQDRGVLRRVYTQNIDTLERIAGVSDDKIVEAHGSFAENHCIDCGSEMGKNELERTMNENKIPRCKRCGGLVKPDIVFFGEALPARFFKLMTADLQAADLVIVAGTSLQVHPFASLPSQVSCPRILFNLETVGDFGRRKTDVVVLGPCDEGVRELAGKCGWGKQLDELWSRTAIAKTIEEEEVEGAKTQKEVLDSINKAAEVETMGEEKKDGDTCENADNAGDDTFVTATESVEVDEVTVAVGQLEIRQEKQKETETAQGVRL</sequence>
<comment type="caution">
    <text evidence="1">The sequence shown here is derived from an EMBL/GenBank/DDBJ whole genome shotgun (WGS) entry which is preliminary data.</text>
</comment>
<dbReference type="Proteomes" id="UP001489719">
    <property type="component" value="Unassembled WGS sequence"/>
</dbReference>
<name>A0ACC3TZI6_9ASCO</name>